<dbReference type="Gene3D" id="1.25.40.20">
    <property type="entry name" value="Ankyrin repeat-containing domain"/>
    <property type="match status" value="2"/>
</dbReference>
<reference evidence="5" key="1">
    <citation type="submission" date="2025-08" db="UniProtKB">
        <authorList>
            <consortium name="Ensembl"/>
        </authorList>
    </citation>
    <scope>IDENTIFICATION</scope>
</reference>
<feature type="region of interest" description="Disordered" evidence="4">
    <location>
        <begin position="218"/>
        <end position="256"/>
    </location>
</feature>
<name>A0A8C3K9K5_9CHAR</name>
<dbReference type="SMART" id="SM00248">
    <property type="entry name" value="ANK"/>
    <property type="match status" value="3"/>
</dbReference>
<protein>
    <submittedName>
        <fullName evidence="5">Uncharacterized protein</fullName>
    </submittedName>
</protein>
<keyword evidence="1" id="KW-0677">Repeat</keyword>
<dbReference type="PANTHER" id="PTHR24198">
    <property type="entry name" value="ANKYRIN REPEAT AND PROTEIN KINASE DOMAIN-CONTAINING PROTEIN"/>
    <property type="match status" value="1"/>
</dbReference>
<organism evidence="5 6">
    <name type="scientific">Calidris pygmaea</name>
    <name type="common">Spoon-billed sandpiper</name>
    <dbReference type="NCBI Taxonomy" id="425635"/>
    <lineage>
        <taxon>Eukaryota</taxon>
        <taxon>Metazoa</taxon>
        <taxon>Chordata</taxon>
        <taxon>Craniata</taxon>
        <taxon>Vertebrata</taxon>
        <taxon>Euteleostomi</taxon>
        <taxon>Archelosauria</taxon>
        <taxon>Archosauria</taxon>
        <taxon>Dinosauria</taxon>
        <taxon>Saurischia</taxon>
        <taxon>Theropoda</taxon>
        <taxon>Coelurosauria</taxon>
        <taxon>Aves</taxon>
        <taxon>Neognathae</taxon>
        <taxon>Neoaves</taxon>
        <taxon>Charadriiformes</taxon>
        <taxon>Scolopacidae</taxon>
        <taxon>Calidris</taxon>
    </lineage>
</organism>
<accession>A0A8C3K9K5</accession>
<keyword evidence="6" id="KW-1185">Reference proteome</keyword>
<sequence length="256" mass="27463">CIYCSNVPPQGQLGVLHPFICPVYEQNFCIQHTRKLLKDHSEFGVFDAVAKGCLSELEKTLKGNDINALNSSSETLLHVAAANGHLAIMEYLISKGAKIDVKDKKGRTPLHRAAENGHGDAVKVYRNQHHFLHMAALKDESSLAKMLLKAGASVDGKNERGQTALSYAVSLGSENTAKVLLEAGASVDSNMVERAFNSNHPSICKILLEYSKDFERGRPGGAAAGRDARPAASPARSFPLTAALPLSRAPRSPVPA</sequence>
<dbReference type="PROSITE" id="PS50088">
    <property type="entry name" value="ANK_REPEAT"/>
    <property type="match status" value="4"/>
</dbReference>
<reference evidence="5" key="2">
    <citation type="submission" date="2025-09" db="UniProtKB">
        <authorList>
            <consortium name="Ensembl"/>
        </authorList>
    </citation>
    <scope>IDENTIFICATION</scope>
</reference>
<dbReference type="PANTHER" id="PTHR24198:SF194">
    <property type="entry name" value="INVERSIN-A"/>
    <property type="match status" value="1"/>
</dbReference>
<feature type="repeat" description="ANK" evidence="3">
    <location>
        <begin position="72"/>
        <end position="104"/>
    </location>
</feature>
<dbReference type="PRINTS" id="PR01415">
    <property type="entry name" value="ANKYRIN"/>
</dbReference>
<dbReference type="Pfam" id="PF12796">
    <property type="entry name" value="Ank_2"/>
    <property type="match status" value="2"/>
</dbReference>
<evidence type="ECO:0000313" key="6">
    <source>
        <dbReference type="Proteomes" id="UP000694419"/>
    </source>
</evidence>
<dbReference type="InterPro" id="IPR002110">
    <property type="entry name" value="Ankyrin_rpt"/>
</dbReference>
<evidence type="ECO:0000313" key="5">
    <source>
        <dbReference type="Ensembl" id="ENSCPGP00000020351.1"/>
    </source>
</evidence>
<feature type="repeat" description="ANK" evidence="3">
    <location>
        <begin position="105"/>
        <end position="125"/>
    </location>
</feature>
<dbReference type="PROSITE" id="PS50297">
    <property type="entry name" value="ANK_REP_REGION"/>
    <property type="match status" value="4"/>
</dbReference>
<feature type="repeat" description="ANK" evidence="3">
    <location>
        <begin position="127"/>
        <end position="159"/>
    </location>
</feature>
<proteinExistence type="predicted"/>
<dbReference type="Proteomes" id="UP000694419">
    <property type="component" value="Unplaced"/>
</dbReference>
<dbReference type="SUPFAM" id="SSF48403">
    <property type="entry name" value="Ankyrin repeat"/>
    <property type="match status" value="1"/>
</dbReference>
<evidence type="ECO:0000256" key="1">
    <source>
        <dbReference type="ARBA" id="ARBA00022737"/>
    </source>
</evidence>
<dbReference type="AlphaFoldDB" id="A0A8C3K9K5"/>
<keyword evidence="2 3" id="KW-0040">ANK repeat</keyword>
<evidence type="ECO:0000256" key="4">
    <source>
        <dbReference type="SAM" id="MobiDB-lite"/>
    </source>
</evidence>
<dbReference type="InterPro" id="IPR036770">
    <property type="entry name" value="Ankyrin_rpt-contain_sf"/>
</dbReference>
<dbReference type="Ensembl" id="ENSCPGT00000022295.1">
    <property type="protein sequence ID" value="ENSCPGP00000020351.1"/>
    <property type="gene ID" value="ENSCPGG00000014243.1"/>
</dbReference>
<evidence type="ECO:0000256" key="2">
    <source>
        <dbReference type="ARBA" id="ARBA00023043"/>
    </source>
</evidence>
<feature type="repeat" description="ANK" evidence="3">
    <location>
        <begin position="160"/>
        <end position="192"/>
    </location>
</feature>
<evidence type="ECO:0000256" key="3">
    <source>
        <dbReference type="PROSITE-ProRule" id="PRU00023"/>
    </source>
</evidence>